<dbReference type="Proteomes" id="UP000509782">
    <property type="component" value="Chromosome"/>
</dbReference>
<reference evidence="1 3" key="1">
    <citation type="submission" date="2020-05" db="EMBL/GenBank/DDBJ databases">
        <title>FDA dAtabase for Regulatory Grade micrObial Sequences (FDA-ARGOS): Supporting development and validation of Infectious Disease Dx tests.</title>
        <authorList>
            <person name="Sproer C."/>
            <person name="Gronow S."/>
            <person name="Severitt S."/>
            <person name="Schroder I."/>
            <person name="Tallon L."/>
            <person name="Sadzewicz L."/>
            <person name="Zhao X."/>
            <person name="Vavikolanu K."/>
            <person name="Mehta A."/>
            <person name="Aluvathingal J."/>
            <person name="Nadendla S."/>
            <person name="Myers T."/>
            <person name="Yan Y."/>
            <person name="Sichtig H."/>
        </authorList>
    </citation>
    <scope>NUCLEOTIDE SEQUENCE [LARGE SCALE GENOMIC DNA]</scope>
    <source>
        <strain evidence="1 3">FDAARGOS_787</strain>
    </source>
</reference>
<name>A0A3R9HQR5_ACHDE</name>
<evidence type="ECO:0000313" key="1">
    <source>
        <dbReference type="EMBL" id="QKQ46210.1"/>
    </source>
</evidence>
<dbReference type="EMBL" id="CP154792">
    <property type="protein sequence ID" value="XAN19711.1"/>
    <property type="molecule type" value="Genomic_DNA"/>
</dbReference>
<dbReference type="STRING" id="32002.BVK87_28065"/>
<proteinExistence type="predicted"/>
<sequence length="67" mass="7654">MDKFERYSAAESSVNLSEGELRAQRTLEAARRLMDPDAGPSAAPVSSIEAELKRYVKQAYRRHSYEY</sequence>
<protein>
    <submittedName>
        <fullName evidence="1">Uncharacterized protein</fullName>
    </submittedName>
</protein>
<keyword evidence="4" id="KW-1185">Reference proteome</keyword>
<dbReference type="Proteomes" id="UP001446337">
    <property type="component" value="Chromosome"/>
</dbReference>
<organism evidence="1 3">
    <name type="scientific">Achromobacter denitrificans</name>
    <name type="common">Alcaligenes denitrificans</name>
    <dbReference type="NCBI Taxonomy" id="32002"/>
    <lineage>
        <taxon>Bacteria</taxon>
        <taxon>Pseudomonadati</taxon>
        <taxon>Pseudomonadota</taxon>
        <taxon>Betaproteobacteria</taxon>
        <taxon>Burkholderiales</taxon>
        <taxon>Alcaligenaceae</taxon>
        <taxon>Achromobacter</taxon>
    </lineage>
</organism>
<dbReference type="AlphaFoldDB" id="A0A3R9HQR5"/>
<accession>A0A3R9HQR5</accession>
<evidence type="ECO:0000313" key="4">
    <source>
        <dbReference type="Proteomes" id="UP001446337"/>
    </source>
</evidence>
<reference evidence="2 4" key="2">
    <citation type="submission" date="2024-05" db="EMBL/GenBank/DDBJ databases">
        <title>Achromobacter denitrificans. BP1, complete genome.</title>
        <authorList>
            <person name="Zhang B."/>
        </authorList>
    </citation>
    <scope>NUCLEOTIDE SEQUENCE [LARGE SCALE GENOMIC DNA]</scope>
    <source>
        <strain evidence="2 4">BP1</strain>
    </source>
</reference>
<evidence type="ECO:0000313" key="2">
    <source>
        <dbReference type="EMBL" id="XAN19711.1"/>
    </source>
</evidence>
<evidence type="ECO:0000313" key="3">
    <source>
        <dbReference type="Proteomes" id="UP000509782"/>
    </source>
</evidence>
<gene>
    <name evidence="2" type="ORF">AAIK43_17100</name>
    <name evidence="1" type="ORF">FOC81_05715</name>
</gene>
<dbReference type="EMBL" id="CP054569">
    <property type="protein sequence ID" value="QKQ46210.1"/>
    <property type="molecule type" value="Genomic_DNA"/>
</dbReference>
<dbReference type="OrthoDB" id="8666624at2"/>
<dbReference type="RefSeq" id="WP_088146079.1">
    <property type="nucleotide sequence ID" value="NZ_BLWG01000785.1"/>
</dbReference>